<dbReference type="InterPro" id="IPR029063">
    <property type="entry name" value="SAM-dependent_MTases_sf"/>
</dbReference>
<organism evidence="2">
    <name type="scientific">marine sediment metagenome</name>
    <dbReference type="NCBI Taxonomy" id="412755"/>
    <lineage>
        <taxon>unclassified sequences</taxon>
        <taxon>metagenomes</taxon>
        <taxon>ecological metagenomes</taxon>
    </lineage>
</organism>
<dbReference type="SUPFAM" id="SSF53335">
    <property type="entry name" value="S-adenosyl-L-methionine-dependent methyltransferases"/>
    <property type="match status" value="1"/>
</dbReference>
<dbReference type="Pfam" id="PF13847">
    <property type="entry name" value="Methyltransf_31"/>
    <property type="match status" value="1"/>
</dbReference>
<evidence type="ECO:0000259" key="1">
    <source>
        <dbReference type="Pfam" id="PF13847"/>
    </source>
</evidence>
<accession>X1R199</accession>
<dbReference type="InterPro" id="IPR025714">
    <property type="entry name" value="Methyltranfer_dom"/>
</dbReference>
<feature type="domain" description="Methyltransferase" evidence="1">
    <location>
        <begin position="34"/>
        <end position="143"/>
    </location>
</feature>
<dbReference type="AlphaFoldDB" id="X1R199"/>
<gene>
    <name evidence="2" type="ORF">S12H4_18144</name>
</gene>
<evidence type="ECO:0000313" key="2">
    <source>
        <dbReference type="EMBL" id="GAI74308.1"/>
    </source>
</evidence>
<name>X1R199_9ZZZZ</name>
<dbReference type="PANTHER" id="PTHR43861">
    <property type="entry name" value="TRANS-ACONITATE 2-METHYLTRANSFERASE-RELATED"/>
    <property type="match status" value="1"/>
</dbReference>
<sequence length="281" mass="32370">EEQKIGPLYTVRKCVISSNLKEILEGNKNDFHSISMLDVGCGKGILLLELVKLIKRLNCDCSLTLLELDKGALEEAKKRLKSQSIAKVNFCNKNLLDYFPKEKFDIVLMSEVLEHFKDDLRALTHVREQILKNSGTLILTVPSFKEGGKVPKNPLNHYRVYDKKLLKLKLEVTGYEVKKINYFGGYLLESYLKLIKKRVGRKGQKRGRGLSNTSFKIYKILHPIILSLFRIDHQIFSGRLKNCGLFAMTKKSDELLSKEKIRSIEDEIKEIEMRVVIQSLR</sequence>
<comment type="caution">
    <text evidence="2">The sequence shown here is derived from an EMBL/GenBank/DDBJ whole genome shotgun (WGS) entry which is preliminary data.</text>
</comment>
<proteinExistence type="predicted"/>
<dbReference type="EMBL" id="BARW01008935">
    <property type="protein sequence ID" value="GAI74308.1"/>
    <property type="molecule type" value="Genomic_DNA"/>
</dbReference>
<reference evidence="2" key="1">
    <citation type="journal article" date="2014" name="Front. Microbiol.">
        <title>High frequency of phylogenetically diverse reductive dehalogenase-homologous genes in deep subseafloor sedimentary metagenomes.</title>
        <authorList>
            <person name="Kawai M."/>
            <person name="Futagami T."/>
            <person name="Toyoda A."/>
            <person name="Takaki Y."/>
            <person name="Nishi S."/>
            <person name="Hori S."/>
            <person name="Arai W."/>
            <person name="Tsubouchi T."/>
            <person name="Morono Y."/>
            <person name="Uchiyama I."/>
            <person name="Ito T."/>
            <person name="Fujiyama A."/>
            <person name="Inagaki F."/>
            <person name="Takami H."/>
        </authorList>
    </citation>
    <scope>NUCLEOTIDE SEQUENCE</scope>
    <source>
        <strain evidence="2">Expedition CK06-06</strain>
    </source>
</reference>
<feature type="non-terminal residue" evidence="2">
    <location>
        <position position="1"/>
    </location>
</feature>
<protein>
    <recommendedName>
        <fullName evidence="1">Methyltransferase domain-containing protein</fullName>
    </recommendedName>
</protein>
<dbReference type="Gene3D" id="3.40.50.150">
    <property type="entry name" value="Vaccinia Virus protein VP39"/>
    <property type="match status" value="1"/>
</dbReference>
<dbReference type="CDD" id="cd02440">
    <property type="entry name" value="AdoMet_MTases"/>
    <property type="match status" value="1"/>
</dbReference>